<evidence type="ECO:0000313" key="1">
    <source>
        <dbReference type="EMBL" id="GBL98725.1"/>
    </source>
</evidence>
<proteinExistence type="predicted"/>
<comment type="caution">
    <text evidence="1">The sequence shown here is derived from an EMBL/GenBank/DDBJ whole genome shotgun (WGS) entry which is preliminary data.</text>
</comment>
<name>A0A4Y2C4N0_ARAVE</name>
<gene>
    <name evidence="1" type="ORF">AVEN_8625_1</name>
</gene>
<accession>A0A4Y2C4N0</accession>
<sequence>MNNPATENSLSASAEVEGIVSKTSPSFMIFVDRFSVESNNCNSYFTILLKLELLLVEQRCTFVFEWITFSNFSYNVSDFSSKVSVLSYSECEDLDSESSSPQKRLDIIILDG</sequence>
<dbReference type="AlphaFoldDB" id="A0A4Y2C4N0"/>
<dbReference type="Proteomes" id="UP000499080">
    <property type="component" value="Unassembled WGS sequence"/>
</dbReference>
<reference evidence="1 2" key="1">
    <citation type="journal article" date="2019" name="Sci. Rep.">
        <title>Orb-weaving spider Araneus ventricosus genome elucidates the spidroin gene catalogue.</title>
        <authorList>
            <person name="Kono N."/>
            <person name="Nakamura H."/>
            <person name="Ohtoshi R."/>
            <person name="Moran D.A.P."/>
            <person name="Shinohara A."/>
            <person name="Yoshida Y."/>
            <person name="Fujiwara M."/>
            <person name="Mori M."/>
            <person name="Tomita M."/>
            <person name="Arakawa K."/>
        </authorList>
    </citation>
    <scope>NUCLEOTIDE SEQUENCE [LARGE SCALE GENOMIC DNA]</scope>
</reference>
<protein>
    <submittedName>
        <fullName evidence="1">Uncharacterized protein</fullName>
    </submittedName>
</protein>
<organism evidence="1 2">
    <name type="scientific">Araneus ventricosus</name>
    <name type="common">Orbweaver spider</name>
    <name type="synonym">Epeira ventricosa</name>
    <dbReference type="NCBI Taxonomy" id="182803"/>
    <lineage>
        <taxon>Eukaryota</taxon>
        <taxon>Metazoa</taxon>
        <taxon>Ecdysozoa</taxon>
        <taxon>Arthropoda</taxon>
        <taxon>Chelicerata</taxon>
        <taxon>Arachnida</taxon>
        <taxon>Araneae</taxon>
        <taxon>Araneomorphae</taxon>
        <taxon>Entelegynae</taxon>
        <taxon>Araneoidea</taxon>
        <taxon>Araneidae</taxon>
        <taxon>Araneus</taxon>
    </lineage>
</organism>
<dbReference type="EMBL" id="BGPR01000142">
    <property type="protein sequence ID" value="GBL98725.1"/>
    <property type="molecule type" value="Genomic_DNA"/>
</dbReference>
<evidence type="ECO:0000313" key="2">
    <source>
        <dbReference type="Proteomes" id="UP000499080"/>
    </source>
</evidence>
<keyword evidence="2" id="KW-1185">Reference proteome</keyword>